<gene>
    <name evidence="4" type="ORF">LCGC14_0438420</name>
</gene>
<evidence type="ECO:0000313" key="4">
    <source>
        <dbReference type="EMBL" id="KKN69742.1"/>
    </source>
</evidence>
<dbReference type="PROSITE" id="PS51898">
    <property type="entry name" value="TYR_RECOMBINASE"/>
    <property type="match status" value="1"/>
</dbReference>
<evidence type="ECO:0000259" key="3">
    <source>
        <dbReference type="PROSITE" id="PS51898"/>
    </source>
</evidence>
<dbReference type="InterPro" id="IPR010998">
    <property type="entry name" value="Integrase_recombinase_N"/>
</dbReference>
<organism evidence="4">
    <name type="scientific">marine sediment metagenome</name>
    <dbReference type="NCBI Taxonomy" id="412755"/>
    <lineage>
        <taxon>unclassified sequences</taxon>
        <taxon>metagenomes</taxon>
        <taxon>ecological metagenomes</taxon>
    </lineage>
</organism>
<evidence type="ECO:0000256" key="1">
    <source>
        <dbReference type="ARBA" id="ARBA00023125"/>
    </source>
</evidence>
<keyword evidence="1" id="KW-0238">DNA-binding</keyword>
<dbReference type="GO" id="GO:0015074">
    <property type="term" value="P:DNA integration"/>
    <property type="evidence" value="ECO:0007669"/>
    <property type="project" value="InterPro"/>
</dbReference>
<feature type="domain" description="Tyr recombinase" evidence="3">
    <location>
        <begin position="163"/>
        <end position="342"/>
    </location>
</feature>
<dbReference type="InterPro" id="IPR013762">
    <property type="entry name" value="Integrase-like_cat_sf"/>
</dbReference>
<name>A0A0F9T4H9_9ZZZZ</name>
<dbReference type="PANTHER" id="PTHR30349:SF81">
    <property type="entry name" value="TYROSINE RECOMBINASE XERC"/>
    <property type="match status" value="1"/>
</dbReference>
<dbReference type="InterPro" id="IPR011010">
    <property type="entry name" value="DNA_brk_join_enz"/>
</dbReference>
<dbReference type="GO" id="GO:0006310">
    <property type="term" value="P:DNA recombination"/>
    <property type="evidence" value="ECO:0007669"/>
    <property type="project" value="UniProtKB-KW"/>
</dbReference>
<keyword evidence="2" id="KW-0233">DNA recombination</keyword>
<evidence type="ECO:0000256" key="2">
    <source>
        <dbReference type="ARBA" id="ARBA00023172"/>
    </source>
</evidence>
<sequence length="358" mass="39356">MRRGIQRLKGIKVITKPNGNRYIYRRVGSSLIPLPDLPENHPAFLAAYAAAGEVEPKFKSKHKAGSIATLCEAYLGSGAFKKNAPSTRNVRRLIVDQISQKRGTGMLKDLRPDHVRKDVRSLTPGAASNRLKAWRAILKFAVDDGLIETNPARDVRAPDSVTVSRHQWTESEIKTFRTHWPIGTPERTAMEVIYWTGTRCVDAVRLGTQMVQDGWLSFIQVKTGGPATCPITSLPTWCRGLAEDHGYFLACLPSDRIQWIVTSSGKPRSVKGLSQWMSRLASEAGLPGHCTAHGLRSARAAALAETGATTHQIGAWTGHASLSEIAHYTRAADQIGILSGGEERTRKPKVVQIKKKEQ</sequence>
<accession>A0A0F9T4H9</accession>
<reference evidence="4" key="1">
    <citation type="journal article" date="2015" name="Nature">
        <title>Complex archaea that bridge the gap between prokaryotes and eukaryotes.</title>
        <authorList>
            <person name="Spang A."/>
            <person name="Saw J.H."/>
            <person name="Jorgensen S.L."/>
            <person name="Zaremba-Niedzwiedzka K."/>
            <person name="Martijn J."/>
            <person name="Lind A.E."/>
            <person name="van Eijk R."/>
            <person name="Schleper C."/>
            <person name="Guy L."/>
            <person name="Ettema T.J."/>
        </authorList>
    </citation>
    <scope>NUCLEOTIDE SEQUENCE</scope>
</reference>
<dbReference type="EMBL" id="LAZR01000420">
    <property type="protein sequence ID" value="KKN69742.1"/>
    <property type="molecule type" value="Genomic_DNA"/>
</dbReference>
<dbReference type="GO" id="GO:0003677">
    <property type="term" value="F:DNA binding"/>
    <property type="evidence" value="ECO:0007669"/>
    <property type="project" value="UniProtKB-KW"/>
</dbReference>
<dbReference type="AlphaFoldDB" id="A0A0F9T4H9"/>
<dbReference type="Gene3D" id="1.10.150.130">
    <property type="match status" value="1"/>
</dbReference>
<comment type="caution">
    <text evidence="4">The sequence shown here is derived from an EMBL/GenBank/DDBJ whole genome shotgun (WGS) entry which is preliminary data.</text>
</comment>
<protein>
    <recommendedName>
        <fullName evidence="3">Tyr recombinase domain-containing protein</fullName>
    </recommendedName>
</protein>
<dbReference type="InterPro" id="IPR002104">
    <property type="entry name" value="Integrase_catalytic"/>
</dbReference>
<dbReference type="InterPro" id="IPR050090">
    <property type="entry name" value="Tyrosine_recombinase_XerCD"/>
</dbReference>
<dbReference type="Gene3D" id="1.10.443.10">
    <property type="entry name" value="Intergrase catalytic core"/>
    <property type="match status" value="1"/>
</dbReference>
<dbReference type="Pfam" id="PF00589">
    <property type="entry name" value="Phage_integrase"/>
    <property type="match status" value="1"/>
</dbReference>
<dbReference type="PANTHER" id="PTHR30349">
    <property type="entry name" value="PHAGE INTEGRASE-RELATED"/>
    <property type="match status" value="1"/>
</dbReference>
<dbReference type="SUPFAM" id="SSF56349">
    <property type="entry name" value="DNA breaking-rejoining enzymes"/>
    <property type="match status" value="1"/>
</dbReference>
<proteinExistence type="predicted"/>